<dbReference type="RefSeq" id="WP_005943084.1">
    <property type="nucleotide sequence ID" value="NZ_KB890365.1"/>
</dbReference>
<dbReference type="Pfam" id="PF02709">
    <property type="entry name" value="Glyco_transf_7C"/>
    <property type="match status" value="1"/>
</dbReference>
<evidence type="ECO:0000313" key="3">
    <source>
        <dbReference type="EMBL" id="EOA53192.1"/>
    </source>
</evidence>
<dbReference type="GeneID" id="60060996"/>
<dbReference type="EMBL" id="AQHY01000037">
    <property type="protein sequence ID" value="EOA53192.1"/>
    <property type="molecule type" value="Genomic_DNA"/>
</dbReference>
<name>U6RAS3_9BACT</name>
<dbReference type="STRING" id="1121098.HMPREF1534_03137"/>
<organism evidence="3 4">
    <name type="scientific">Phocaeicola massiliensis B84634 = Timone 84634 = DSM 17679 = JCM 13223</name>
    <dbReference type="NCBI Taxonomy" id="1121098"/>
    <lineage>
        <taxon>Bacteria</taxon>
        <taxon>Pseudomonadati</taxon>
        <taxon>Bacteroidota</taxon>
        <taxon>Bacteroidia</taxon>
        <taxon>Bacteroidales</taxon>
        <taxon>Bacteroidaceae</taxon>
        <taxon>Phocaeicola</taxon>
    </lineage>
</organism>
<dbReference type="InterPro" id="IPR027791">
    <property type="entry name" value="Galactosyl_T_C"/>
</dbReference>
<keyword evidence="4" id="KW-1185">Reference proteome</keyword>
<dbReference type="InterPro" id="IPR029044">
    <property type="entry name" value="Nucleotide-diphossugar_trans"/>
</dbReference>
<dbReference type="Proteomes" id="UP000017831">
    <property type="component" value="Unassembled WGS sequence"/>
</dbReference>
<proteinExistence type="predicted"/>
<dbReference type="GO" id="GO:0016740">
    <property type="term" value="F:transferase activity"/>
    <property type="evidence" value="ECO:0007669"/>
    <property type="project" value="UniProtKB-KW"/>
</dbReference>
<dbReference type="OrthoDB" id="7295299at2"/>
<gene>
    <name evidence="3" type="ORF">HMPREF1534_03137</name>
</gene>
<dbReference type="Gene3D" id="3.90.550.10">
    <property type="entry name" value="Spore Coat Polysaccharide Biosynthesis Protein SpsA, Chain A"/>
    <property type="match status" value="1"/>
</dbReference>
<keyword evidence="1" id="KW-0808">Transferase</keyword>
<accession>U6RAS3</accession>
<dbReference type="eggNOG" id="COG1215">
    <property type="taxonomic scope" value="Bacteria"/>
</dbReference>
<protein>
    <recommendedName>
        <fullName evidence="2">Galactosyltransferase C-terminal domain-containing protein</fullName>
    </recommendedName>
</protein>
<comment type="caution">
    <text evidence="3">The sequence shown here is derived from an EMBL/GenBank/DDBJ whole genome shotgun (WGS) entry which is preliminary data.</text>
</comment>
<evidence type="ECO:0000256" key="1">
    <source>
        <dbReference type="ARBA" id="ARBA00022679"/>
    </source>
</evidence>
<feature type="domain" description="Galactosyltransferase C-terminal" evidence="2">
    <location>
        <begin position="162"/>
        <end position="216"/>
    </location>
</feature>
<evidence type="ECO:0000313" key="4">
    <source>
        <dbReference type="Proteomes" id="UP000017831"/>
    </source>
</evidence>
<sequence>MTTIMKDTPSMPPVSIVIPLRIESTEREANLHCVLQYLLRSPFVYIDLLEADKERHFFFTHHERIRYRFVHDEEPVFYRTHYLNELLREAQHSIVGIWDADVLIPEAQLIAAVWHVLGGCVLCFPYNGKFRFLEKERSNAIRKDMDELQAGEGYCLLGRPSVGGAFLVNKTKYLEAGGENEGFYGWGPEDAERVKRLEILELPIARTKGLLYHLHHERKPDIGVDNRKKAQHNQKVLLNTCRQSKEELTKALKCHTGIFSYLDNHN</sequence>
<reference evidence="3 4" key="1">
    <citation type="submission" date="2013-04" db="EMBL/GenBank/DDBJ databases">
        <title>The Genome Sequence of Bacteroides massiliensis DSM 17679.</title>
        <authorList>
            <consortium name="The Broad Institute Genomics Platform"/>
            <person name="Earl A."/>
            <person name="Ward D."/>
            <person name="Feldgarden M."/>
            <person name="Gevers D."/>
            <person name="Martens E."/>
            <person name="Fenner L."/>
            <person name="Roux V."/>
            <person name="Mallet M.N."/>
            <person name="Raoult D."/>
            <person name="Walker B."/>
            <person name="Young S."/>
            <person name="Zeng Q."/>
            <person name="Gargeya S."/>
            <person name="Fitzgerald M."/>
            <person name="Haas B."/>
            <person name="Abouelleil A."/>
            <person name="Allen A.W."/>
            <person name="Alvarado L."/>
            <person name="Arachchi H.M."/>
            <person name="Berlin A.M."/>
            <person name="Chapman S.B."/>
            <person name="Gainer-Dewar J."/>
            <person name="Goldberg J."/>
            <person name="Griggs A."/>
            <person name="Gujja S."/>
            <person name="Hansen M."/>
            <person name="Howarth C."/>
            <person name="Imamovic A."/>
            <person name="Ireland A."/>
            <person name="Larimer J."/>
            <person name="McCowan C."/>
            <person name="Murphy C."/>
            <person name="Pearson M."/>
            <person name="Poon T.W."/>
            <person name="Priest M."/>
            <person name="Roberts A."/>
            <person name="Saif S."/>
            <person name="Shea T."/>
            <person name="Sisk P."/>
            <person name="Sykes S."/>
            <person name="Wortman J."/>
            <person name="Nusbaum C."/>
            <person name="Birren B."/>
        </authorList>
    </citation>
    <scope>NUCLEOTIDE SEQUENCE [LARGE SCALE GENOMIC DNA]</scope>
    <source>
        <strain evidence="4">B84634 / Timone 84634 / DSM 17679 / JCM 13223</strain>
    </source>
</reference>
<dbReference type="PATRIC" id="fig|1121098.3.peg.3189"/>
<evidence type="ECO:0000259" key="2">
    <source>
        <dbReference type="Pfam" id="PF02709"/>
    </source>
</evidence>
<dbReference type="SUPFAM" id="SSF53448">
    <property type="entry name" value="Nucleotide-diphospho-sugar transferases"/>
    <property type="match status" value="1"/>
</dbReference>
<dbReference type="AlphaFoldDB" id="U6RAS3"/>
<dbReference type="HOGENOM" id="CLU_1096911_0_0_10"/>